<comment type="caution">
    <text evidence="3">The sequence shown here is derived from an EMBL/GenBank/DDBJ whole genome shotgun (WGS) entry which is preliminary data.</text>
</comment>
<dbReference type="AlphaFoldDB" id="A0A433PVJ3"/>
<dbReference type="GO" id="GO:0007010">
    <property type="term" value="P:cytoskeleton organization"/>
    <property type="evidence" value="ECO:0007669"/>
    <property type="project" value="TreeGrafter"/>
</dbReference>
<dbReference type="InterPro" id="IPR040185">
    <property type="entry name" value="Far11/STRP"/>
</dbReference>
<dbReference type="EMBL" id="RBNJ01020560">
    <property type="protein sequence ID" value="RUS21484.1"/>
    <property type="molecule type" value="Genomic_DNA"/>
</dbReference>
<feature type="compositionally biased region" description="Polar residues" evidence="1">
    <location>
        <begin position="9"/>
        <end position="18"/>
    </location>
</feature>
<feature type="domain" description="Far11/STRP C-terminal" evidence="2">
    <location>
        <begin position="4"/>
        <end position="294"/>
    </location>
</feature>
<dbReference type="PANTHER" id="PTHR13239:SF4">
    <property type="entry name" value="AT25231P"/>
    <property type="match status" value="1"/>
</dbReference>
<dbReference type="GO" id="GO:0005829">
    <property type="term" value="C:cytosol"/>
    <property type="evidence" value="ECO:0007669"/>
    <property type="project" value="TreeGrafter"/>
</dbReference>
<protein>
    <recommendedName>
        <fullName evidence="2">Far11/STRP C-terminal domain-containing protein</fullName>
    </recommendedName>
</protein>
<reference evidence="3 4" key="1">
    <citation type="journal article" date="2018" name="New Phytol.">
        <title>Phylogenomics of Endogonaceae and evolution of mycorrhizas within Mucoromycota.</title>
        <authorList>
            <person name="Chang Y."/>
            <person name="Desiro A."/>
            <person name="Na H."/>
            <person name="Sandor L."/>
            <person name="Lipzen A."/>
            <person name="Clum A."/>
            <person name="Barry K."/>
            <person name="Grigoriev I.V."/>
            <person name="Martin F.M."/>
            <person name="Stajich J.E."/>
            <person name="Smith M.E."/>
            <person name="Bonito G."/>
            <person name="Spatafora J.W."/>
        </authorList>
    </citation>
    <scope>NUCLEOTIDE SEQUENCE [LARGE SCALE GENOMIC DNA]</scope>
    <source>
        <strain evidence="3 4">AD002</strain>
    </source>
</reference>
<accession>A0A433PVJ3</accession>
<feature type="compositionally biased region" description="Low complexity" evidence="1">
    <location>
        <begin position="19"/>
        <end position="32"/>
    </location>
</feature>
<name>A0A433PVJ3_9FUNG</name>
<dbReference type="Pfam" id="PF11882">
    <property type="entry name" value="DUF3402"/>
    <property type="match status" value="2"/>
</dbReference>
<evidence type="ECO:0000256" key="1">
    <source>
        <dbReference type="SAM" id="MobiDB-lite"/>
    </source>
</evidence>
<evidence type="ECO:0000259" key="2">
    <source>
        <dbReference type="SMART" id="SM01293"/>
    </source>
</evidence>
<evidence type="ECO:0000313" key="4">
    <source>
        <dbReference type="Proteomes" id="UP000274822"/>
    </source>
</evidence>
<organism evidence="3 4">
    <name type="scientific">Jimgerdemannia flammicorona</name>
    <dbReference type="NCBI Taxonomy" id="994334"/>
    <lineage>
        <taxon>Eukaryota</taxon>
        <taxon>Fungi</taxon>
        <taxon>Fungi incertae sedis</taxon>
        <taxon>Mucoromycota</taxon>
        <taxon>Mucoromycotina</taxon>
        <taxon>Endogonomycetes</taxon>
        <taxon>Endogonales</taxon>
        <taxon>Endogonaceae</taxon>
        <taxon>Jimgerdemannia</taxon>
    </lineage>
</organism>
<sequence>MAGQPDPPNSENGTTVNGTPPLSSSSSTVTPSKEAMEEMDNLRNREINSKAISAILLLMLKYSKVARILYCYEKKKKKKSCRLHETGFNRYRKITIFPLHFLTCMNEQPFSDVLKFEYLCQLLVDSGCLLLILKMLGLQDITATVCAQSELEGCGFFQYCAGHSEQTITGGTNESVPLTQVTQNVATSTPTNAPSSASATIDNEQLPQSPTVLKTCWRNMFWSINFLRILQKLTKKKTHRIMLLVQYKSSAILKRILKVSHPMLELYTLKVLKSQVPYLGRKWRSSMLRIDLSLTI</sequence>
<keyword evidence="4" id="KW-1185">Reference proteome</keyword>
<dbReference type="Proteomes" id="UP000274822">
    <property type="component" value="Unassembled WGS sequence"/>
</dbReference>
<proteinExistence type="predicted"/>
<dbReference type="SMART" id="SM01293">
    <property type="entry name" value="DUF3402"/>
    <property type="match status" value="1"/>
</dbReference>
<feature type="region of interest" description="Disordered" evidence="1">
    <location>
        <begin position="1"/>
        <end position="38"/>
    </location>
</feature>
<dbReference type="PANTHER" id="PTHR13239">
    <property type="entry name" value="PROTEIN REQUIRED FOR HYPHAL ANASTOMOSIS HAM-2"/>
    <property type="match status" value="1"/>
</dbReference>
<evidence type="ECO:0000313" key="3">
    <source>
        <dbReference type="EMBL" id="RUS21484.1"/>
    </source>
</evidence>
<dbReference type="InterPro" id="IPR021819">
    <property type="entry name" value="Far11/STRP_C"/>
</dbReference>
<gene>
    <name evidence="3" type="ORF">BC938DRAFT_475404</name>
</gene>